<feature type="transmembrane region" description="Helical" evidence="1">
    <location>
        <begin position="113"/>
        <end position="136"/>
    </location>
</feature>
<name>A0AAJ4I9X1_9VIBR</name>
<dbReference type="SUPFAM" id="SSF56399">
    <property type="entry name" value="ADP-ribosylation"/>
    <property type="match status" value="1"/>
</dbReference>
<dbReference type="InterPro" id="IPR006311">
    <property type="entry name" value="TAT_signal"/>
</dbReference>
<dbReference type="Gene3D" id="2.180.10.10">
    <property type="entry name" value="RHS repeat-associated core"/>
    <property type="match status" value="1"/>
</dbReference>
<accession>A0AAJ4I9X1</accession>
<evidence type="ECO:0000313" key="2">
    <source>
        <dbReference type="EMBL" id="QPL52901.1"/>
    </source>
</evidence>
<proteinExistence type="predicted"/>
<dbReference type="Proteomes" id="UP000594435">
    <property type="component" value="Chromosome 1"/>
</dbReference>
<dbReference type="AlphaFoldDB" id="A0AAJ4I9X1"/>
<reference evidence="2 3" key="1">
    <citation type="submission" date="2020-11" db="EMBL/GenBank/DDBJ databases">
        <title>Complete and Circularized Genome Assembly of a human isolate of Vibrio navarrensis biotype pommerensis with MiSeq and MinION Sequence Data.</title>
        <authorList>
            <person name="Schwartz K."/>
            <person name="Borowiak M."/>
            <person name="Deneke C."/>
            <person name="Balau V."/>
            <person name="Metelmann C."/>
            <person name="Strauch E."/>
        </authorList>
    </citation>
    <scope>NUCLEOTIDE SEQUENCE [LARGE SCALE GENOMIC DNA]</scope>
    <source>
        <strain evidence="2 3">20-VB00237</strain>
    </source>
</reference>
<evidence type="ECO:0000256" key="1">
    <source>
        <dbReference type="SAM" id="Phobius"/>
    </source>
</evidence>
<keyword evidence="1" id="KW-0472">Membrane</keyword>
<organism evidence="2 3">
    <name type="scientific">Vibrio navarrensis</name>
    <dbReference type="NCBI Taxonomy" id="29495"/>
    <lineage>
        <taxon>Bacteria</taxon>
        <taxon>Pseudomonadati</taxon>
        <taxon>Pseudomonadota</taxon>
        <taxon>Gammaproteobacteria</taxon>
        <taxon>Vibrionales</taxon>
        <taxon>Vibrionaceae</taxon>
        <taxon>Vibrio</taxon>
    </lineage>
</organism>
<dbReference type="PROSITE" id="PS51318">
    <property type="entry name" value="TAT"/>
    <property type="match status" value="1"/>
</dbReference>
<protein>
    <submittedName>
        <fullName evidence="2">RHS repeat-associated core domain-containing protein</fullName>
    </submittedName>
</protein>
<gene>
    <name evidence="2" type="ORF">I3X05_12955</name>
</gene>
<dbReference type="EMBL" id="CP065217">
    <property type="protein sequence ID" value="QPL52901.1"/>
    <property type="molecule type" value="Genomic_DNA"/>
</dbReference>
<dbReference type="RefSeq" id="WP_052702540.1">
    <property type="nucleotide sequence ID" value="NZ_CP065217.1"/>
</dbReference>
<evidence type="ECO:0000313" key="3">
    <source>
        <dbReference type="Proteomes" id="UP000594435"/>
    </source>
</evidence>
<keyword evidence="1" id="KW-1133">Transmembrane helix</keyword>
<dbReference type="NCBIfam" id="TIGR03696">
    <property type="entry name" value="Rhs_assc_core"/>
    <property type="match status" value="1"/>
</dbReference>
<keyword evidence="1" id="KW-0812">Transmembrane</keyword>
<dbReference type="InterPro" id="IPR022385">
    <property type="entry name" value="Rhs_assc_core"/>
</dbReference>
<sequence length="403" mass="43590">MKITRRQFITTAGSAVSTGLAIPVSHRVIASSLFSTNRLKDSPLQKNPLGYNGQRQDVVTHLYPLGNGYRAYSPSLMRFHAQDSLSPFGKGGVNGYAYCLGDPVNRHDPSGHFALLSLLIGAIVGALVGAALSAVGEGIQVAIDPKHKFDWKQVGIGAALGFISGGFGTVAQGAKTSVQAGLALADGLISGGADFGLNVAAGVPVKQAGINAGIGSLVGLSAFGFGKALKAISTKNRTYTRWSITVVSSEWDRRRQKLFSLGYTDNFRSTRREAIVLHGTKNGQLVVGELPQYLNGKWSTKQGLYIEPRYIPAYLNKEFGIDLFQRRDPLHLVSCYAERGAAQELSDTLRRPVIAYSERSVYSHDLHSFESPHFMLLIKPSSSDPRFLLYDRVPASPKTFFPS</sequence>